<feature type="transmembrane region" description="Helical" evidence="7">
    <location>
        <begin position="71"/>
        <end position="92"/>
    </location>
</feature>
<keyword evidence="5 7" id="KW-1133">Transmembrane helix</keyword>
<evidence type="ECO:0000256" key="6">
    <source>
        <dbReference type="ARBA" id="ARBA00023136"/>
    </source>
</evidence>
<dbReference type="InterPro" id="IPR035906">
    <property type="entry name" value="MetI-like_sf"/>
</dbReference>
<evidence type="ECO:0000313" key="10">
    <source>
        <dbReference type="Proteomes" id="UP000189670"/>
    </source>
</evidence>
<comment type="similarity">
    <text evidence="7">Belongs to the binding-protein-dependent transport system permease family.</text>
</comment>
<organism evidence="9 10">
    <name type="scientific">Candidatus Magnetoglobus multicellularis str. Araruama</name>
    <dbReference type="NCBI Taxonomy" id="890399"/>
    <lineage>
        <taxon>Bacteria</taxon>
        <taxon>Pseudomonadati</taxon>
        <taxon>Thermodesulfobacteriota</taxon>
        <taxon>Desulfobacteria</taxon>
        <taxon>Desulfobacterales</taxon>
        <taxon>Desulfobacteraceae</taxon>
        <taxon>Candidatus Magnetoglobus</taxon>
    </lineage>
</organism>
<reference evidence="10" key="1">
    <citation type="submission" date="2012-11" db="EMBL/GenBank/DDBJ databases">
        <authorList>
            <person name="Lucero-Rivera Y.E."/>
            <person name="Tovar-Ramirez D."/>
        </authorList>
    </citation>
    <scope>NUCLEOTIDE SEQUENCE [LARGE SCALE GENOMIC DNA]</scope>
    <source>
        <strain evidence="10">Araruama</strain>
    </source>
</reference>
<dbReference type="Gene3D" id="1.10.3720.10">
    <property type="entry name" value="MetI-like"/>
    <property type="match status" value="1"/>
</dbReference>
<dbReference type="PROSITE" id="PS50928">
    <property type="entry name" value="ABC_TM1"/>
    <property type="match status" value="1"/>
</dbReference>
<dbReference type="AlphaFoldDB" id="A0A1V1PD07"/>
<evidence type="ECO:0000256" key="3">
    <source>
        <dbReference type="ARBA" id="ARBA00022475"/>
    </source>
</evidence>
<evidence type="ECO:0000256" key="5">
    <source>
        <dbReference type="ARBA" id="ARBA00022989"/>
    </source>
</evidence>
<evidence type="ECO:0000259" key="8">
    <source>
        <dbReference type="PROSITE" id="PS50928"/>
    </source>
</evidence>
<dbReference type="CDD" id="cd06261">
    <property type="entry name" value="TM_PBP2"/>
    <property type="match status" value="1"/>
</dbReference>
<dbReference type="PANTHER" id="PTHR30151">
    <property type="entry name" value="ALKANE SULFONATE ABC TRANSPORTER-RELATED, MEMBRANE SUBUNIT"/>
    <property type="match status" value="1"/>
</dbReference>
<keyword evidence="2 7" id="KW-0813">Transport</keyword>
<feature type="transmembrane region" description="Helical" evidence="7">
    <location>
        <begin position="43"/>
        <end position="65"/>
    </location>
</feature>
<keyword evidence="3" id="KW-1003">Cell membrane</keyword>
<dbReference type="Pfam" id="PF00528">
    <property type="entry name" value="BPD_transp_1"/>
    <property type="match status" value="1"/>
</dbReference>
<gene>
    <name evidence="9" type="ORF">OMM_07348</name>
</gene>
<feature type="transmembrane region" description="Helical" evidence="7">
    <location>
        <begin position="170"/>
        <end position="187"/>
    </location>
</feature>
<comment type="caution">
    <text evidence="9">The sequence shown here is derived from an EMBL/GenBank/DDBJ whole genome shotgun (WGS) entry which is preliminary data.</text>
</comment>
<feature type="transmembrane region" description="Helical" evidence="7">
    <location>
        <begin position="6"/>
        <end position="31"/>
    </location>
</feature>
<dbReference type="EMBL" id="ATBP01000117">
    <property type="protein sequence ID" value="ETR72741.1"/>
    <property type="molecule type" value="Genomic_DNA"/>
</dbReference>
<feature type="transmembrane region" description="Helical" evidence="7">
    <location>
        <begin position="226"/>
        <end position="244"/>
    </location>
</feature>
<feature type="transmembrane region" description="Helical" evidence="7">
    <location>
        <begin position="128"/>
        <end position="149"/>
    </location>
</feature>
<evidence type="ECO:0000313" key="9">
    <source>
        <dbReference type="EMBL" id="ETR72741.1"/>
    </source>
</evidence>
<dbReference type="GO" id="GO:0005886">
    <property type="term" value="C:plasma membrane"/>
    <property type="evidence" value="ECO:0007669"/>
    <property type="project" value="UniProtKB-SubCell"/>
</dbReference>
<accession>A0A1V1PD07</accession>
<feature type="transmembrane region" description="Helical" evidence="7">
    <location>
        <begin position="193"/>
        <end position="214"/>
    </location>
</feature>
<evidence type="ECO:0000256" key="2">
    <source>
        <dbReference type="ARBA" id="ARBA00022448"/>
    </source>
</evidence>
<protein>
    <submittedName>
        <fullName evidence="9">Sulfonate/nitrate/taurine transport system permease protein</fullName>
    </submittedName>
</protein>
<evidence type="ECO:0000256" key="4">
    <source>
        <dbReference type="ARBA" id="ARBA00022692"/>
    </source>
</evidence>
<keyword evidence="6 7" id="KW-0472">Membrane</keyword>
<dbReference type="GO" id="GO:0010438">
    <property type="term" value="P:cellular response to sulfur starvation"/>
    <property type="evidence" value="ECO:0007669"/>
    <property type="project" value="TreeGrafter"/>
</dbReference>
<feature type="transmembrane region" description="Helical" evidence="7">
    <location>
        <begin position="104"/>
        <end position="122"/>
    </location>
</feature>
<name>A0A1V1PD07_9BACT</name>
<keyword evidence="4 7" id="KW-0812">Transmembrane</keyword>
<evidence type="ECO:0000256" key="7">
    <source>
        <dbReference type="RuleBase" id="RU363032"/>
    </source>
</evidence>
<dbReference type="GO" id="GO:0055085">
    <property type="term" value="P:transmembrane transport"/>
    <property type="evidence" value="ECO:0007669"/>
    <property type="project" value="InterPro"/>
</dbReference>
<dbReference type="Proteomes" id="UP000189670">
    <property type="component" value="Unassembled WGS sequence"/>
</dbReference>
<proteinExistence type="inferred from homology"/>
<dbReference type="PANTHER" id="PTHR30151:SF25">
    <property type="entry name" value="TAURINE TRANSPORT SYSTEM PERMEASE PROTEIN TAUC"/>
    <property type="match status" value="1"/>
</dbReference>
<dbReference type="SUPFAM" id="SSF161098">
    <property type="entry name" value="MetI-like"/>
    <property type="match status" value="1"/>
</dbReference>
<dbReference type="InterPro" id="IPR000515">
    <property type="entry name" value="MetI-like"/>
</dbReference>
<evidence type="ECO:0000256" key="1">
    <source>
        <dbReference type="ARBA" id="ARBA00004651"/>
    </source>
</evidence>
<sequence length="258" mass="29164">MRLIMILKIAYGVIGMLILIISWSVMGYLLFSREGYEQFSGFLPLPTLKALIVLIFEPSFWQSVFASIRRIVVSIFISAIMGLPLGILLGFYQKLKMISYPPIQFLRMISPISWMPIALLIFHSFESAIVFLLVMATIWPMIINTTLGVTRVDSRWLLMAINQGAKNYQLIFKIIIPSTIPYMLTSLRMALGVAWIVLVPAEFLGISQGLGYLINDARDTMSYDRLMALVIAIGIIGTILDALIELVQKPFHWIRANT</sequence>
<comment type="subcellular location">
    <subcellularLocation>
        <location evidence="1 7">Cell membrane</location>
        <topology evidence="1 7">Multi-pass membrane protein</topology>
    </subcellularLocation>
</comment>
<feature type="domain" description="ABC transmembrane type-1" evidence="8">
    <location>
        <begin position="64"/>
        <end position="248"/>
    </location>
</feature>